<dbReference type="Proteomes" id="UP000754750">
    <property type="component" value="Unassembled WGS sequence"/>
</dbReference>
<dbReference type="InterPro" id="IPR013785">
    <property type="entry name" value="Aldolase_TIM"/>
</dbReference>
<reference evidence="11" key="1">
    <citation type="submission" date="2019-04" db="EMBL/GenBank/DDBJ databases">
        <title>Evolution of Biomass-Degrading Anaerobic Consortia Revealed by Metagenomics.</title>
        <authorList>
            <person name="Peng X."/>
        </authorList>
    </citation>
    <scope>NUCLEOTIDE SEQUENCE</scope>
    <source>
        <strain evidence="11">SIG551</strain>
    </source>
</reference>
<keyword evidence="3 9" id="KW-0349">Heme</keyword>
<dbReference type="SMART" id="SM00729">
    <property type="entry name" value="Elp3"/>
    <property type="match status" value="1"/>
</dbReference>
<dbReference type="Pfam" id="PF06969">
    <property type="entry name" value="HemN_C"/>
    <property type="match status" value="1"/>
</dbReference>
<dbReference type="SFLD" id="SFLDG01065">
    <property type="entry name" value="anaerobic_coproporphyrinogen-I"/>
    <property type="match status" value="1"/>
</dbReference>
<dbReference type="CDD" id="cd01335">
    <property type="entry name" value="Radical_SAM"/>
    <property type="match status" value="1"/>
</dbReference>
<dbReference type="EMBL" id="SVNY01000003">
    <property type="protein sequence ID" value="MBE6833253.1"/>
    <property type="molecule type" value="Genomic_DNA"/>
</dbReference>
<evidence type="ECO:0000256" key="3">
    <source>
        <dbReference type="ARBA" id="ARBA00022617"/>
    </source>
</evidence>
<comment type="similarity">
    <text evidence="1">Belongs to the anaerobic coproporphyrinogen-III oxidase family. HemW subfamily.</text>
</comment>
<dbReference type="SFLD" id="SFLDF00562">
    <property type="entry name" value="HemN-like__clustered_with_heat"/>
    <property type="match status" value="1"/>
</dbReference>
<dbReference type="PANTHER" id="PTHR13932">
    <property type="entry name" value="COPROPORPHYRINIGEN III OXIDASE"/>
    <property type="match status" value="1"/>
</dbReference>
<sequence length="369" mass="41730">MSRTPIGLYLHVPFCKAKCPYCDFYSIRGREEEKDAYTGQMKRLLHAAAARLNRAADTVYFGGGTPSVLGAARIAGLLDAVRQNWGLSGAEITVEVNPGEYEPGFFETLRKAGVNRLSMGLQSADEEELRLLGRRHSTGQVRQAVREAQQAGFDNISLDLMLAVQRQTGESLRRSIAFCADCGVQHISSYLLKIERGTVYYDRRDDMILPDEDESAELYLLACRELEQAGFRQYEVSNFAVPGYESRHNLKYWNAEEYYGAGPAAHSFIDGRRYYCPGDLEAFLREPRNICEGDGGSPEEYAMLRLRLRGGLRQNDYRSRFGRPFPKEYLERALRYVEQGFVVCDEESIRFTPKGFLVSNTLIADILLG</sequence>
<evidence type="ECO:0000256" key="1">
    <source>
        <dbReference type="ARBA" id="ARBA00006100"/>
    </source>
</evidence>
<accession>A0A928KSM7</accession>
<gene>
    <name evidence="11" type="primary">hemW</name>
    <name evidence="11" type="ORF">E7512_06670</name>
</gene>
<evidence type="ECO:0000313" key="11">
    <source>
        <dbReference type="EMBL" id="MBE6833253.1"/>
    </source>
</evidence>
<dbReference type="InterPro" id="IPR004559">
    <property type="entry name" value="HemW-like"/>
</dbReference>
<evidence type="ECO:0000256" key="8">
    <source>
        <dbReference type="ARBA" id="ARBA00023186"/>
    </source>
</evidence>
<dbReference type="SFLD" id="SFLDS00029">
    <property type="entry name" value="Radical_SAM"/>
    <property type="match status" value="1"/>
</dbReference>
<dbReference type="NCBIfam" id="TIGR00539">
    <property type="entry name" value="hemN_rel"/>
    <property type="match status" value="1"/>
</dbReference>
<evidence type="ECO:0000256" key="7">
    <source>
        <dbReference type="ARBA" id="ARBA00023014"/>
    </source>
</evidence>
<keyword evidence="8 9" id="KW-0143">Chaperone</keyword>
<evidence type="ECO:0000313" key="12">
    <source>
        <dbReference type="Proteomes" id="UP000754750"/>
    </source>
</evidence>
<evidence type="ECO:0000256" key="4">
    <source>
        <dbReference type="ARBA" id="ARBA00022691"/>
    </source>
</evidence>
<keyword evidence="4 9" id="KW-0949">S-adenosyl-L-methionine</keyword>
<dbReference type="GO" id="GO:0004109">
    <property type="term" value="F:coproporphyrinogen oxidase activity"/>
    <property type="evidence" value="ECO:0007669"/>
    <property type="project" value="InterPro"/>
</dbReference>
<evidence type="ECO:0000256" key="2">
    <source>
        <dbReference type="ARBA" id="ARBA00017228"/>
    </source>
</evidence>
<dbReference type="GO" id="GO:0005737">
    <property type="term" value="C:cytoplasm"/>
    <property type="evidence" value="ECO:0007669"/>
    <property type="project" value="UniProtKB-SubCell"/>
</dbReference>
<comment type="caution">
    <text evidence="11">The sequence shown here is derived from an EMBL/GenBank/DDBJ whole genome shotgun (WGS) entry which is preliminary data.</text>
</comment>
<keyword evidence="5 9" id="KW-0479">Metal-binding</keyword>
<dbReference type="InterPro" id="IPR034505">
    <property type="entry name" value="Coproporphyrinogen-III_oxidase"/>
</dbReference>
<dbReference type="GO" id="GO:0046872">
    <property type="term" value="F:metal ion binding"/>
    <property type="evidence" value="ECO:0007669"/>
    <property type="project" value="UniProtKB-UniRule"/>
</dbReference>
<name>A0A928KSM7_9FIRM</name>
<dbReference type="SFLD" id="SFLDG01082">
    <property type="entry name" value="B12-binding_domain_containing"/>
    <property type="match status" value="1"/>
</dbReference>
<comment type="function">
    <text evidence="9">Probably acts as a heme chaperone, transferring heme to an unknown acceptor. Binds one molecule of heme per monomer, possibly covalently. Binds 1 [4Fe-4S] cluster. The cluster is coordinated with 3 cysteines and an exchangeable S-adenosyl-L-methionine.</text>
</comment>
<proteinExistence type="inferred from homology"/>
<keyword evidence="9" id="KW-0963">Cytoplasm</keyword>
<dbReference type="AlphaFoldDB" id="A0A928KSM7"/>
<dbReference type="PROSITE" id="PS51918">
    <property type="entry name" value="RADICAL_SAM"/>
    <property type="match status" value="1"/>
</dbReference>
<dbReference type="SFLD" id="SFLDF00288">
    <property type="entry name" value="HemN-like__clustered_with_nucl"/>
    <property type="match status" value="1"/>
</dbReference>
<keyword evidence="9" id="KW-0004">4Fe-4S</keyword>
<dbReference type="InterPro" id="IPR058240">
    <property type="entry name" value="rSAM_sf"/>
</dbReference>
<dbReference type="Pfam" id="PF04055">
    <property type="entry name" value="Radical_SAM"/>
    <property type="match status" value="1"/>
</dbReference>
<dbReference type="InterPro" id="IPR010723">
    <property type="entry name" value="HemN_C"/>
</dbReference>
<dbReference type="PANTHER" id="PTHR13932:SF5">
    <property type="entry name" value="RADICAL S-ADENOSYL METHIONINE DOMAIN-CONTAINING PROTEIN 1, MITOCHONDRIAL"/>
    <property type="match status" value="1"/>
</dbReference>
<dbReference type="GO" id="GO:0051539">
    <property type="term" value="F:4 iron, 4 sulfur cluster binding"/>
    <property type="evidence" value="ECO:0007669"/>
    <property type="project" value="UniProtKB-UniRule"/>
</dbReference>
<dbReference type="Gene3D" id="3.20.20.70">
    <property type="entry name" value="Aldolase class I"/>
    <property type="match status" value="1"/>
</dbReference>
<dbReference type="RefSeq" id="WP_027104023.1">
    <property type="nucleotide sequence ID" value="NZ_SVNY01000003.1"/>
</dbReference>
<evidence type="ECO:0000259" key="10">
    <source>
        <dbReference type="PROSITE" id="PS51918"/>
    </source>
</evidence>
<protein>
    <recommendedName>
        <fullName evidence="2 9">Heme chaperone HemW</fullName>
    </recommendedName>
</protein>
<evidence type="ECO:0000256" key="9">
    <source>
        <dbReference type="RuleBase" id="RU364116"/>
    </source>
</evidence>
<feature type="domain" description="Radical SAM core" evidence="10">
    <location>
        <begin position="1"/>
        <end position="232"/>
    </location>
</feature>
<keyword evidence="6 9" id="KW-0408">Iron</keyword>
<evidence type="ECO:0000256" key="6">
    <source>
        <dbReference type="ARBA" id="ARBA00023004"/>
    </source>
</evidence>
<dbReference type="InterPro" id="IPR007197">
    <property type="entry name" value="rSAM"/>
</dbReference>
<organism evidence="11 12">
    <name type="scientific">Faecalispora sporosphaeroides</name>
    <dbReference type="NCBI Taxonomy" id="1549"/>
    <lineage>
        <taxon>Bacteria</taxon>
        <taxon>Bacillati</taxon>
        <taxon>Bacillota</taxon>
        <taxon>Clostridia</taxon>
        <taxon>Eubacteriales</taxon>
        <taxon>Oscillospiraceae</taxon>
        <taxon>Faecalispora</taxon>
    </lineage>
</organism>
<keyword evidence="7 9" id="KW-0411">Iron-sulfur</keyword>
<dbReference type="InterPro" id="IPR006638">
    <property type="entry name" value="Elp3/MiaA/NifB-like_rSAM"/>
</dbReference>
<dbReference type="SUPFAM" id="SSF102114">
    <property type="entry name" value="Radical SAM enzymes"/>
    <property type="match status" value="1"/>
</dbReference>
<dbReference type="GO" id="GO:0006779">
    <property type="term" value="P:porphyrin-containing compound biosynthetic process"/>
    <property type="evidence" value="ECO:0007669"/>
    <property type="project" value="InterPro"/>
</dbReference>
<evidence type="ECO:0000256" key="5">
    <source>
        <dbReference type="ARBA" id="ARBA00022723"/>
    </source>
</evidence>
<comment type="subcellular location">
    <subcellularLocation>
        <location evidence="9">Cytoplasm</location>
    </subcellularLocation>
</comment>